<dbReference type="Pfam" id="PF01207">
    <property type="entry name" value="Dus"/>
    <property type="match status" value="1"/>
</dbReference>
<keyword evidence="2" id="KW-0820">tRNA-binding</keyword>
<evidence type="ECO:0000313" key="16">
    <source>
        <dbReference type="Proteomes" id="UP000254230"/>
    </source>
</evidence>
<evidence type="ECO:0000313" key="13">
    <source>
        <dbReference type="EMBL" id="KTD50821.1"/>
    </source>
</evidence>
<keyword evidence="15" id="KW-1185">Reference proteome</keyword>
<dbReference type="GO" id="GO:0000049">
    <property type="term" value="F:tRNA binding"/>
    <property type="evidence" value="ECO:0007669"/>
    <property type="project" value="UniProtKB-KW"/>
</dbReference>
<feature type="binding site" evidence="11">
    <location>
        <position position="121"/>
    </location>
    <ligand>
        <name>FMN</name>
        <dbReference type="ChEBI" id="CHEBI:58210"/>
    </ligand>
</feature>
<evidence type="ECO:0000256" key="9">
    <source>
        <dbReference type="PIRNR" id="PIRNR006621"/>
    </source>
</evidence>
<keyword evidence="4 9" id="KW-0288">FMN</keyword>
<comment type="function">
    <text evidence="9">Catalyzes the synthesis of 5,6-dihydrouridine (D), a modified base found in the D-loop of most tRNAs, via the reduction of the C5-C6 double bond in target uridines.</text>
</comment>
<dbReference type="SUPFAM" id="SSF51395">
    <property type="entry name" value="FMN-linked oxidoreductases"/>
    <property type="match status" value="1"/>
</dbReference>
<keyword evidence="5 9" id="KW-0819">tRNA processing</keyword>
<dbReference type="InterPro" id="IPR035587">
    <property type="entry name" value="DUS-like_FMN-bd"/>
</dbReference>
<evidence type="ECO:0000256" key="2">
    <source>
        <dbReference type="ARBA" id="ARBA00022555"/>
    </source>
</evidence>
<feature type="binding site" evidence="11">
    <location>
        <position position="52"/>
    </location>
    <ligand>
        <name>FMN</name>
        <dbReference type="ChEBI" id="CHEBI:58210"/>
    </ligand>
</feature>
<evidence type="ECO:0000256" key="7">
    <source>
        <dbReference type="ARBA" id="ARBA00022884"/>
    </source>
</evidence>
<dbReference type="AlphaFoldDB" id="A0A378KSU1"/>
<gene>
    <name evidence="14" type="primary">dus_1</name>
    <name evidence="13" type="ORF">Lqua_1048</name>
    <name evidence="14" type="ORF">NCTC12376_01749</name>
</gene>
<dbReference type="EMBL" id="UGOW01000001">
    <property type="protein sequence ID" value="STY17934.1"/>
    <property type="molecule type" value="Genomic_DNA"/>
</dbReference>
<evidence type="ECO:0000256" key="11">
    <source>
        <dbReference type="PIRSR" id="PIRSR006621-2"/>
    </source>
</evidence>
<dbReference type="GO" id="GO:0017150">
    <property type="term" value="F:tRNA dihydrouridine synthase activity"/>
    <property type="evidence" value="ECO:0007669"/>
    <property type="project" value="InterPro"/>
</dbReference>
<dbReference type="Proteomes" id="UP000054639">
    <property type="component" value="Unassembled WGS sequence"/>
</dbReference>
<dbReference type="OrthoDB" id="9783413at2"/>
<dbReference type="EMBL" id="LNYR01000012">
    <property type="protein sequence ID" value="KTD50821.1"/>
    <property type="molecule type" value="Genomic_DNA"/>
</dbReference>
<name>A0A378KSU1_9GAMM</name>
<dbReference type="InterPro" id="IPR013785">
    <property type="entry name" value="Aldolase_TIM"/>
</dbReference>
<keyword evidence="6" id="KW-0521">NADP</keyword>
<evidence type="ECO:0000313" key="14">
    <source>
        <dbReference type="EMBL" id="STY17934.1"/>
    </source>
</evidence>
<reference evidence="14 16" key="2">
    <citation type="submission" date="2018-06" db="EMBL/GenBank/DDBJ databases">
        <authorList>
            <consortium name="Pathogen Informatics"/>
            <person name="Doyle S."/>
        </authorList>
    </citation>
    <scope>NUCLEOTIDE SEQUENCE [LARGE SCALE GENOMIC DNA]</scope>
    <source>
        <strain evidence="14 16">NCTC12376</strain>
    </source>
</reference>
<proteinExistence type="inferred from homology"/>
<evidence type="ECO:0000256" key="6">
    <source>
        <dbReference type="ARBA" id="ARBA00022857"/>
    </source>
</evidence>
<accession>A0A378KSU1</accession>
<dbReference type="STRING" id="45072.Lqua_1048"/>
<evidence type="ECO:0000256" key="5">
    <source>
        <dbReference type="ARBA" id="ARBA00022694"/>
    </source>
</evidence>
<dbReference type="Proteomes" id="UP000254230">
    <property type="component" value="Unassembled WGS sequence"/>
</dbReference>
<evidence type="ECO:0000259" key="12">
    <source>
        <dbReference type="Pfam" id="PF01207"/>
    </source>
</evidence>
<dbReference type="InterPro" id="IPR018517">
    <property type="entry name" value="tRNA_hU_synthase_CS"/>
</dbReference>
<evidence type="ECO:0000256" key="1">
    <source>
        <dbReference type="ARBA" id="ARBA00001917"/>
    </source>
</evidence>
<sequence length="317" mass="35715">MIDWTYTHFRVLMRLLAPHALLYTEMQTTGAVVNNPERALFFSAMEHPIALQLGGSDKQALASCAVIAEQKGYDEINLNLGCPSDKVQAGRFGACLMNEPVQVAECIRAMKQAVTIPVTAKTRIGIDNQDSYAFFSDFAHGLIEAGCDKLIVHARKAWLNGLNPKQNRTIPPVNYEYVYRLKREIPHIPVVINGNILSISEISEHLHQVDGVMLGRLACDNPYRIAELHHALYPESLLIKRSQVLIHYLDYLFVERSKGVPLSVLIKPIFNLAHGLPGASQWKKKLMQVLQSKNTDLLAELIDYLLDMELKREYEAL</sequence>
<feature type="domain" description="DUS-like FMN-binding" evidence="12">
    <location>
        <begin position="1"/>
        <end position="295"/>
    </location>
</feature>
<dbReference type="Gene3D" id="3.20.20.70">
    <property type="entry name" value="Aldolase class I"/>
    <property type="match status" value="1"/>
</dbReference>
<dbReference type="Gene3D" id="1.20.120.1460">
    <property type="match status" value="1"/>
</dbReference>
<dbReference type="PROSITE" id="PS01136">
    <property type="entry name" value="UPF0034"/>
    <property type="match status" value="1"/>
</dbReference>
<evidence type="ECO:0000256" key="4">
    <source>
        <dbReference type="ARBA" id="ARBA00022643"/>
    </source>
</evidence>
<keyword evidence="11" id="KW-0547">Nucleotide-binding</keyword>
<dbReference type="EC" id="1.3.1.-" evidence="9"/>
<dbReference type="PANTHER" id="PTHR42907">
    <property type="entry name" value="FMN-LINKED OXIDOREDUCTASES SUPERFAMILY PROTEIN"/>
    <property type="match status" value="1"/>
</dbReference>
<evidence type="ECO:0000256" key="10">
    <source>
        <dbReference type="PIRSR" id="PIRSR006621-1"/>
    </source>
</evidence>
<keyword evidence="3 9" id="KW-0285">Flavoprotein</keyword>
<organism evidence="14 16">
    <name type="scientific">Legionella quateirensis</name>
    <dbReference type="NCBI Taxonomy" id="45072"/>
    <lineage>
        <taxon>Bacteria</taxon>
        <taxon>Pseudomonadati</taxon>
        <taxon>Pseudomonadota</taxon>
        <taxon>Gammaproteobacteria</taxon>
        <taxon>Legionellales</taxon>
        <taxon>Legionellaceae</taxon>
        <taxon>Legionella</taxon>
    </lineage>
</organism>
<reference evidence="13 15" key="1">
    <citation type="submission" date="2015-11" db="EMBL/GenBank/DDBJ databases">
        <title>Genomic analysis of 38 Legionella species identifies large and diverse effector repertoires.</title>
        <authorList>
            <person name="Burstein D."/>
            <person name="Amaro F."/>
            <person name="Zusman T."/>
            <person name="Lifshitz Z."/>
            <person name="Cohen O."/>
            <person name="Gilbert J.A."/>
            <person name="Pupko T."/>
            <person name="Shuman H.A."/>
            <person name="Segal G."/>
        </authorList>
    </citation>
    <scope>NUCLEOTIDE SEQUENCE [LARGE SCALE GENOMIC DNA]</scope>
    <source>
        <strain evidence="13 15">ATCC 49507</strain>
    </source>
</reference>
<dbReference type="GO" id="GO:0050660">
    <property type="term" value="F:flavin adenine dinucleotide binding"/>
    <property type="evidence" value="ECO:0007669"/>
    <property type="project" value="InterPro"/>
</dbReference>
<keyword evidence="8 9" id="KW-0560">Oxidoreductase</keyword>
<feature type="binding site" evidence="11">
    <location>
        <begin position="215"/>
        <end position="216"/>
    </location>
    <ligand>
        <name>FMN</name>
        <dbReference type="ChEBI" id="CHEBI:58210"/>
    </ligand>
</feature>
<dbReference type="PIRSF" id="PIRSF006621">
    <property type="entry name" value="Dus"/>
    <property type="match status" value="1"/>
</dbReference>
<evidence type="ECO:0000256" key="3">
    <source>
        <dbReference type="ARBA" id="ARBA00022630"/>
    </source>
</evidence>
<dbReference type="InterPro" id="IPR004653">
    <property type="entry name" value="DusA"/>
</dbReference>
<dbReference type="InterPro" id="IPR001269">
    <property type="entry name" value="DUS_fam"/>
</dbReference>
<protein>
    <recommendedName>
        <fullName evidence="9">tRNA-dihydrouridine synthase</fullName>
        <ecNumber evidence="9">1.3.1.-</ecNumber>
    </recommendedName>
</protein>
<evidence type="ECO:0000313" key="15">
    <source>
        <dbReference type="Proteomes" id="UP000054639"/>
    </source>
</evidence>
<comment type="cofactor">
    <cofactor evidence="1 9 11">
        <name>FMN</name>
        <dbReference type="ChEBI" id="CHEBI:58210"/>
    </cofactor>
</comment>
<feature type="active site" description="Proton donor" evidence="10">
    <location>
        <position position="82"/>
    </location>
</feature>
<dbReference type="PANTHER" id="PTHR42907:SF1">
    <property type="entry name" value="FMN-LINKED OXIDOREDUCTASES SUPERFAMILY PROTEIN"/>
    <property type="match status" value="1"/>
</dbReference>
<dbReference type="NCBIfam" id="NF008774">
    <property type="entry name" value="PRK11815.1"/>
    <property type="match status" value="1"/>
</dbReference>
<comment type="similarity">
    <text evidence="9">Belongs to the dus family.</text>
</comment>
<keyword evidence="7" id="KW-0694">RNA-binding</keyword>
<dbReference type="CDD" id="cd02801">
    <property type="entry name" value="DUS_like_FMN"/>
    <property type="match status" value="1"/>
</dbReference>
<evidence type="ECO:0000256" key="8">
    <source>
        <dbReference type="ARBA" id="ARBA00023002"/>
    </source>
</evidence>
<feature type="binding site" evidence="11">
    <location>
        <position position="153"/>
    </location>
    <ligand>
        <name>FMN</name>
        <dbReference type="ChEBI" id="CHEBI:58210"/>
    </ligand>
</feature>